<dbReference type="EMBL" id="KV442027">
    <property type="protein sequence ID" value="OAQ31991.1"/>
    <property type="molecule type" value="Genomic_DNA"/>
</dbReference>
<protein>
    <submittedName>
        <fullName evidence="2">Uncharacterized protein</fullName>
    </submittedName>
</protein>
<feature type="region of interest" description="Disordered" evidence="1">
    <location>
        <begin position="146"/>
        <end position="170"/>
    </location>
</feature>
<sequence>MKHHTFMPSRRYPRMRQAQLYWFLEQCAPSLTDLSLEGMFLEDEDDEGRDEGVAILAQTLKRMRRLRKVEICVLLVDDDAWPRVTETLYFGGCCSCVDGDGTLSALEEVRIRKGGYEEVGFDRVPLSWSEPEPDEWVEEMVKEAIEEEEEGEGKDAMENAKATPERERGQRFHQVNCVAWTSTG</sequence>
<keyword evidence="3" id="KW-1185">Reference proteome</keyword>
<feature type="compositionally biased region" description="Basic and acidic residues" evidence="1">
    <location>
        <begin position="153"/>
        <end position="170"/>
    </location>
</feature>
<reference evidence="2 3" key="1">
    <citation type="submission" date="2016-05" db="EMBL/GenBank/DDBJ databases">
        <title>Genome sequencing reveals origins of a unique bacterial endosymbiosis in the earliest lineages of terrestrial Fungi.</title>
        <authorList>
            <consortium name="DOE Joint Genome Institute"/>
            <person name="Uehling J."/>
            <person name="Gryganskyi A."/>
            <person name="Hameed K."/>
            <person name="Tschaplinski T."/>
            <person name="Misztal P."/>
            <person name="Wu S."/>
            <person name="Desiro A."/>
            <person name="Vande Pol N."/>
            <person name="Du Z.-Y."/>
            <person name="Zienkiewicz A."/>
            <person name="Zienkiewicz K."/>
            <person name="Morin E."/>
            <person name="Tisserant E."/>
            <person name="Splivallo R."/>
            <person name="Hainaut M."/>
            <person name="Henrissat B."/>
            <person name="Ohm R."/>
            <person name="Kuo A."/>
            <person name="Yan J."/>
            <person name="Lipzen A."/>
            <person name="Nolan M."/>
            <person name="Labutti K."/>
            <person name="Barry K."/>
            <person name="Goldstein A."/>
            <person name="Labbe J."/>
            <person name="Schadt C."/>
            <person name="Tuskan G."/>
            <person name="Grigoriev I."/>
            <person name="Martin F."/>
            <person name="Vilgalys R."/>
            <person name="Bonito G."/>
        </authorList>
    </citation>
    <scope>NUCLEOTIDE SEQUENCE [LARGE SCALE GENOMIC DNA]</scope>
    <source>
        <strain evidence="2 3">AG-77</strain>
    </source>
</reference>
<organism evidence="2 3">
    <name type="scientific">Linnemannia elongata AG-77</name>
    <dbReference type="NCBI Taxonomy" id="1314771"/>
    <lineage>
        <taxon>Eukaryota</taxon>
        <taxon>Fungi</taxon>
        <taxon>Fungi incertae sedis</taxon>
        <taxon>Mucoromycota</taxon>
        <taxon>Mortierellomycotina</taxon>
        <taxon>Mortierellomycetes</taxon>
        <taxon>Mortierellales</taxon>
        <taxon>Mortierellaceae</taxon>
        <taxon>Linnemannia</taxon>
    </lineage>
</organism>
<name>A0A197K5L9_9FUNG</name>
<evidence type="ECO:0000313" key="2">
    <source>
        <dbReference type="EMBL" id="OAQ31991.1"/>
    </source>
</evidence>
<gene>
    <name evidence="2" type="ORF">K457DRAFT_341370</name>
</gene>
<dbReference type="Proteomes" id="UP000078512">
    <property type="component" value="Unassembled WGS sequence"/>
</dbReference>
<accession>A0A197K5L9</accession>
<evidence type="ECO:0000313" key="3">
    <source>
        <dbReference type="Proteomes" id="UP000078512"/>
    </source>
</evidence>
<dbReference type="AlphaFoldDB" id="A0A197K5L9"/>
<proteinExistence type="predicted"/>
<evidence type="ECO:0000256" key="1">
    <source>
        <dbReference type="SAM" id="MobiDB-lite"/>
    </source>
</evidence>